<dbReference type="Pfam" id="PF07873">
    <property type="entry name" value="YabP"/>
    <property type="match status" value="1"/>
</dbReference>
<organism evidence="1 2">
    <name type="scientific">Clostridium vincentii</name>
    <dbReference type="NCBI Taxonomy" id="52704"/>
    <lineage>
        <taxon>Bacteria</taxon>
        <taxon>Bacillati</taxon>
        <taxon>Bacillota</taxon>
        <taxon>Clostridia</taxon>
        <taxon>Eubacteriales</taxon>
        <taxon>Clostridiaceae</taxon>
        <taxon>Clostridium</taxon>
    </lineage>
</organism>
<proteinExistence type="predicted"/>
<gene>
    <name evidence="1" type="primary">yabP</name>
    <name evidence="1" type="ORF">CLVI_11280</name>
</gene>
<keyword evidence="2" id="KW-1185">Reference proteome</keyword>
<evidence type="ECO:0000313" key="2">
    <source>
        <dbReference type="Proteomes" id="UP000239471"/>
    </source>
</evidence>
<dbReference type="Proteomes" id="UP000239471">
    <property type="component" value="Unassembled WGS sequence"/>
</dbReference>
<protein>
    <submittedName>
        <fullName evidence="1">Spore protein YabP</fullName>
    </submittedName>
</protein>
<dbReference type="PIRSF" id="PIRSF011576">
    <property type="entry name" value="YabP"/>
    <property type="match status" value="1"/>
</dbReference>
<dbReference type="InterPro" id="IPR012504">
    <property type="entry name" value="Spore_YabP"/>
</dbReference>
<name>A0A2T0BHF4_9CLOT</name>
<accession>A0A2T0BHF4</accession>
<dbReference type="Gene3D" id="2.60.40.2000">
    <property type="match status" value="1"/>
</dbReference>
<dbReference type="RefSeq" id="WP_242980576.1">
    <property type="nucleotide sequence ID" value="NZ_PVXQ01000008.1"/>
</dbReference>
<comment type="caution">
    <text evidence="1">The sequence shown here is derived from an EMBL/GenBank/DDBJ whole genome shotgun (WGS) entry which is preliminary data.</text>
</comment>
<dbReference type="InterPro" id="IPR038705">
    <property type="entry name" value="YabP_sf"/>
</dbReference>
<reference evidence="1 2" key="1">
    <citation type="submission" date="2018-03" db="EMBL/GenBank/DDBJ databases">
        <title>Genome sequence of Clostridium vincentii DSM 10228.</title>
        <authorList>
            <person name="Poehlein A."/>
            <person name="Daniel R."/>
        </authorList>
    </citation>
    <scope>NUCLEOTIDE SEQUENCE [LARGE SCALE GENOMIC DNA]</scope>
    <source>
        <strain evidence="1 2">DSM 10228</strain>
    </source>
</reference>
<dbReference type="AlphaFoldDB" id="A0A2T0BHF4"/>
<evidence type="ECO:0000313" key="1">
    <source>
        <dbReference type="EMBL" id="PRR83329.1"/>
    </source>
</evidence>
<sequence>MEDENKSSLSLENRKMLTLTGIVEVISFDDQKISLNTKLGNLSIKGESLKMNKLDVQNGDVIIMGTILSMIYSGKNIVKNKENIIKRIFQ</sequence>
<dbReference type="NCBIfam" id="TIGR02892">
    <property type="entry name" value="spore_yabP"/>
    <property type="match status" value="1"/>
</dbReference>
<dbReference type="GO" id="GO:0030435">
    <property type="term" value="P:sporulation resulting in formation of a cellular spore"/>
    <property type="evidence" value="ECO:0007669"/>
    <property type="project" value="InterPro"/>
</dbReference>
<dbReference type="InterPro" id="IPR022476">
    <property type="entry name" value="Spore_YabP/YqfC"/>
</dbReference>
<dbReference type="EMBL" id="PVXQ01000008">
    <property type="protein sequence ID" value="PRR83329.1"/>
    <property type="molecule type" value="Genomic_DNA"/>
</dbReference>